<accession>A0AAV2HIW0</accession>
<name>A0AAV2HIW0_LYMST</name>
<sequence length="140" mass="16539">MGLQLRVCPVENSTIDFDEDVCVHEDVCVEEDVRGQEDVCVHEFEWCTDYHPRPETDISGTYDRHFDHMKTRRNKNCFFLPRKKPQANFTTTTLTEAKPCHYLNFLGLKLRLKSFEMAPVHEQSIIRQLAFVGFFWDGMY</sequence>
<organism evidence="1 2">
    <name type="scientific">Lymnaea stagnalis</name>
    <name type="common">Great pond snail</name>
    <name type="synonym">Helix stagnalis</name>
    <dbReference type="NCBI Taxonomy" id="6523"/>
    <lineage>
        <taxon>Eukaryota</taxon>
        <taxon>Metazoa</taxon>
        <taxon>Spiralia</taxon>
        <taxon>Lophotrochozoa</taxon>
        <taxon>Mollusca</taxon>
        <taxon>Gastropoda</taxon>
        <taxon>Heterobranchia</taxon>
        <taxon>Euthyneura</taxon>
        <taxon>Panpulmonata</taxon>
        <taxon>Hygrophila</taxon>
        <taxon>Lymnaeoidea</taxon>
        <taxon>Lymnaeidae</taxon>
        <taxon>Lymnaea</taxon>
    </lineage>
</organism>
<gene>
    <name evidence="1" type="ORF">GSLYS_00007433001</name>
</gene>
<dbReference type="AlphaFoldDB" id="A0AAV2HIW0"/>
<protein>
    <submittedName>
        <fullName evidence="1">Uncharacterized protein</fullName>
    </submittedName>
</protein>
<evidence type="ECO:0000313" key="2">
    <source>
        <dbReference type="Proteomes" id="UP001497497"/>
    </source>
</evidence>
<proteinExistence type="predicted"/>
<keyword evidence="2" id="KW-1185">Reference proteome</keyword>
<evidence type="ECO:0000313" key="1">
    <source>
        <dbReference type="EMBL" id="CAL1533473.1"/>
    </source>
</evidence>
<dbReference type="Proteomes" id="UP001497497">
    <property type="component" value="Unassembled WGS sequence"/>
</dbReference>
<comment type="caution">
    <text evidence="1">The sequence shown here is derived from an EMBL/GenBank/DDBJ whole genome shotgun (WGS) entry which is preliminary data.</text>
</comment>
<dbReference type="EMBL" id="CAXITT010000143">
    <property type="protein sequence ID" value="CAL1533473.1"/>
    <property type="molecule type" value="Genomic_DNA"/>
</dbReference>
<reference evidence="1 2" key="1">
    <citation type="submission" date="2024-04" db="EMBL/GenBank/DDBJ databases">
        <authorList>
            <consortium name="Genoscope - CEA"/>
            <person name="William W."/>
        </authorList>
    </citation>
    <scope>NUCLEOTIDE SEQUENCE [LARGE SCALE GENOMIC DNA]</scope>
</reference>